<feature type="region of interest" description="Disordered" evidence="3">
    <location>
        <begin position="692"/>
        <end position="735"/>
    </location>
</feature>
<dbReference type="Gene3D" id="1.10.20.10">
    <property type="entry name" value="Histone, subunit A"/>
    <property type="match status" value="1"/>
</dbReference>
<keyword evidence="6" id="KW-1185">Reference proteome</keyword>
<dbReference type="PANTHER" id="PTHR12181:SF12">
    <property type="entry name" value="PHOSPHATIDATE PHOSPHATASE"/>
    <property type="match status" value="1"/>
</dbReference>
<feature type="compositionally biased region" description="Acidic residues" evidence="3">
    <location>
        <begin position="649"/>
        <end position="678"/>
    </location>
</feature>
<comment type="caution">
    <text evidence="5">The sequence shown here is derived from an EMBL/GenBank/DDBJ whole genome shotgun (WGS) entry which is preliminary data.</text>
</comment>
<dbReference type="InterPro" id="IPR023214">
    <property type="entry name" value="HAD_sf"/>
</dbReference>
<dbReference type="InterPro" id="IPR003162">
    <property type="entry name" value="TFIID-31"/>
</dbReference>
<feature type="region of interest" description="Disordered" evidence="3">
    <location>
        <begin position="639"/>
        <end position="678"/>
    </location>
</feature>
<dbReference type="InterPro" id="IPR026058">
    <property type="entry name" value="LIPIN"/>
</dbReference>
<dbReference type="InterPro" id="IPR007651">
    <property type="entry name" value="Lipin_N"/>
</dbReference>
<dbReference type="GO" id="GO:0009062">
    <property type="term" value="P:fatty acid catabolic process"/>
    <property type="evidence" value="ECO:0007669"/>
    <property type="project" value="TreeGrafter"/>
</dbReference>
<dbReference type="GO" id="GO:0006352">
    <property type="term" value="P:DNA-templated transcription initiation"/>
    <property type="evidence" value="ECO:0007669"/>
    <property type="project" value="InterPro"/>
</dbReference>
<dbReference type="GO" id="GO:0019432">
    <property type="term" value="P:triglyceride biosynthetic process"/>
    <property type="evidence" value="ECO:0007669"/>
    <property type="project" value="TreeGrafter"/>
</dbReference>
<feature type="region of interest" description="Disordered" evidence="3">
    <location>
        <begin position="922"/>
        <end position="989"/>
    </location>
</feature>
<feature type="compositionally biased region" description="Acidic residues" evidence="3">
    <location>
        <begin position="967"/>
        <end position="983"/>
    </location>
</feature>
<feature type="region of interest" description="Disordered" evidence="3">
    <location>
        <begin position="325"/>
        <end position="389"/>
    </location>
</feature>
<gene>
    <name evidence="5" type="ORF">Egran_06304</name>
</gene>
<dbReference type="GO" id="GO:0005634">
    <property type="term" value="C:nucleus"/>
    <property type="evidence" value="ECO:0007669"/>
    <property type="project" value="UniProtKB-ARBA"/>
</dbReference>
<dbReference type="SMART" id="SM00775">
    <property type="entry name" value="LNS2"/>
    <property type="match status" value="1"/>
</dbReference>
<feature type="compositionally biased region" description="Polar residues" evidence="3">
    <location>
        <begin position="109"/>
        <end position="122"/>
    </location>
</feature>
<evidence type="ECO:0000313" key="6">
    <source>
        <dbReference type="Proteomes" id="UP000243515"/>
    </source>
</evidence>
<comment type="similarity">
    <text evidence="1">Belongs to the lipin family.</text>
</comment>
<keyword evidence="2" id="KW-0597">Phosphoprotein</keyword>
<dbReference type="Pfam" id="PF02291">
    <property type="entry name" value="TFIID-31kDa"/>
    <property type="match status" value="1"/>
</dbReference>
<dbReference type="Pfam" id="PF24565">
    <property type="entry name" value="Ned1_M"/>
    <property type="match status" value="1"/>
</dbReference>
<evidence type="ECO:0000259" key="4">
    <source>
        <dbReference type="SMART" id="SM00775"/>
    </source>
</evidence>
<dbReference type="Gene3D" id="3.40.50.1000">
    <property type="entry name" value="HAD superfamily/HAD-like"/>
    <property type="match status" value="1"/>
</dbReference>
<dbReference type="InterPro" id="IPR036412">
    <property type="entry name" value="HAD-like_sf"/>
</dbReference>
<dbReference type="InterPro" id="IPR031315">
    <property type="entry name" value="LNS2/PITP"/>
</dbReference>
<feature type="region of interest" description="Disordered" evidence="3">
    <location>
        <begin position="102"/>
        <end position="140"/>
    </location>
</feature>
<sequence>MQYVRSISGSVSKTWNSINPATLSGAIDVIVIEHEDGTLACSPFHVRFGKFSLLRPYEKKVEFRVNGVKQDFSMKLGEGGEAFFVFETTDDVPAALQTSPLVSPAASPKATSGVYTDTSSLQEPDYLDLDPSDSKRPLGLPIRSFPVRAASDLGNITPLSQSPDESSEGRSDPSQPAKLDRSVSDGILPAALKSLDIAGGQKYLSQRLQPGFEDSSQIRRPLSPPPLSSEEALSRALALSKKLSGSNIPSQVTEAGDLMLDMTGYKSSEEDALRAEIIARKILAEELEGNYDIGALIGADDQGNLWIYSSEEAKAAASASCRASLSSLKPRSGMNDDTVSDPGYHSDSDQSISDTVPAAMRPRTQSDVQPGFPTPPRTPKQGSSGEPSLNFAKTLRLTSDQLKTLGLKPGANPVTFSVNKATCPATMYLWSYKTPTVISDIDGTITKSDALGHVLNMLGRDWTHQGVAKLFTDIVSNGYHIMYLTSRSTGQADTTRTYLNGVLQDGYRLPKGPVIMSPDRTIAALRREIYLRKPEVFKMACLRDILSLFPPNHNPFYAGFGNRLTDALSYRSVKVPSSKIFTINSNAEVSLDLLSLNKYKSSYVSMRELVDHFFPPISLLVPGGGEDFTDFTYWRDPPPNLDDFSVTDSEAEDEDEGEGEEESDHGLSDDEGSEALEDDEHVQDLEASYISRGSMDNPDLADSMASSAADLQVPEPQERLSLEVGESANRETLAESRSNNIANPALIPATSLQDTGKSRRPRDARLIHMLLASLGVTAYQERVPLQLLDFAYRYAASTLQDAVHLSVEGYAGNTSAPGETNVSMAGGRGGVELNTVTLPALRLSLASRLHYQFQPGLPKEFLVDIAAERNRIALPGASRGFEPAAGAGHGQGSFSSLLMGGIRLPPERFCLTGVAWNLKDEWESEGEEDIENTEPSQTVAAGPGLSTSHADEGGDEGDDGDGKMEDIFGDDPLLGDDGGDDEDKTMIDV</sequence>
<dbReference type="OrthoDB" id="4567at2759"/>
<dbReference type="FunFam" id="1.10.20.10:FF:000069">
    <property type="entry name" value="Transcription initiation factor TFIID subunit"/>
    <property type="match status" value="1"/>
</dbReference>
<dbReference type="InterPro" id="IPR013209">
    <property type="entry name" value="LNS2"/>
</dbReference>
<feature type="compositionally biased region" description="Low complexity" evidence="3">
    <location>
        <begin position="700"/>
        <end position="711"/>
    </location>
</feature>
<feature type="compositionally biased region" description="Acidic residues" evidence="3">
    <location>
        <begin position="922"/>
        <end position="932"/>
    </location>
</feature>
<dbReference type="Pfam" id="PF08235">
    <property type="entry name" value="LNS2"/>
    <property type="match status" value="1"/>
</dbReference>
<evidence type="ECO:0000313" key="5">
    <source>
        <dbReference type="EMBL" id="OXV05929.1"/>
    </source>
</evidence>
<dbReference type="PANTHER" id="PTHR12181">
    <property type="entry name" value="LIPIN"/>
    <property type="match status" value="1"/>
</dbReference>
<reference evidence="5 6" key="1">
    <citation type="journal article" date="2015" name="Environ. Microbiol.">
        <title>Metagenome sequence of Elaphomyces granulatus from sporocarp tissue reveals Ascomycota ectomycorrhizal fingerprints of genome expansion and a Proteobacteria-rich microbiome.</title>
        <authorList>
            <person name="Quandt C.A."/>
            <person name="Kohler A."/>
            <person name="Hesse C.N."/>
            <person name="Sharpton T.J."/>
            <person name="Martin F."/>
            <person name="Spatafora J.W."/>
        </authorList>
    </citation>
    <scope>NUCLEOTIDE SEQUENCE [LARGE SCALE GENOMIC DNA]</scope>
    <source>
        <strain evidence="5 6">OSC145934</strain>
    </source>
</reference>
<dbReference type="GO" id="GO:0008195">
    <property type="term" value="F:phosphatidate phosphatase activity"/>
    <property type="evidence" value="ECO:0007669"/>
    <property type="project" value="TreeGrafter"/>
</dbReference>
<dbReference type="AlphaFoldDB" id="A0A232LP56"/>
<organism evidence="5 6">
    <name type="scientific">Elaphomyces granulatus</name>
    <dbReference type="NCBI Taxonomy" id="519963"/>
    <lineage>
        <taxon>Eukaryota</taxon>
        <taxon>Fungi</taxon>
        <taxon>Dikarya</taxon>
        <taxon>Ascomycota</taxon>
        <taxon>Pezizomycotina</taxon>
        <taxon>Eurotiomycetes</taxon>
        <taxon>Eurotiomycetidae</taxon>
        <taxon>Eurotiales</taxon>
        <taxon>Elaphomycetaceae</taxon>
        <taxon>Elaphomyces</taxon>
    </lineage>
</organism>
<dbReference type="InterPro" id="IPR057124">
    <property type="entry name" value="Ned1-like_M"/>
</dbReference>
<feature type="region of interest" description="Disordered" evidence="3">
    <location>
        <begin position="153"/>
        <end position="182"/>
    </location>
</feature>
<dbReference type="InterPro" id="IPR009072">
    <property type="entry name" value="Histone-fold"/>
</dbReference>
<name>A0A232LP56_9EURO</name>
<dbReference type="Pfam" id="PF04571">
    <property type="entry name" value="Lipin_N"/>
    <property type="match status" value="1"/>
</dbReference>
<dbReference type="CDD" id="cd07979">
    <property type="entry name" value="HFD_TAF9"/>
    <property type="match status" value="1"/>
</dbReference>
<dbReference type="EMBL" id="NPHW01006299">
    <property type="protein sequence ID" value="OXV05929.1"/>
    <property type="molecule type" value="Genomic_DNA"/>
</dbReference>
<dbReference type="SUPFAM" id="SSF56784">
    <property type="entry name" value="HAD-like"/>
    <property type="match status" value="1"/>
</dbReference>
<evidence type="ECO:0000256" key="3">
    <source>
        <dbReference type="SAM" id="MobiDB-lite"/>
    </source>
</evidence>
<accession>A0A232LP56</accession>
<evidence type="ECO:0000256" key="2">
    <source>
        <dbReference type="ARBA" id="ARBA00022553"/>
    </source>
</evidence>
<dbReference type="SUPFAM" id="SSF47113">
    <property type="entry name" value="Histone-fold"/>
    <property type="match status" value="1"/>
</dbReference>
<feature type="domain" description="LNS2/PITP" evidence="4">
    <location>
        <begin position="436"/>
        <end position="592"/>
    </location>
</feature>
<protein>
    <recommendedName>
        <fullName evidence="4">LNS2/PITP domain-containing protein</fullName>
    </recommendedName>
</protein>
<evidence type="ECO:0000256" key="1">
    <source>
        <dbReference type="ARBA" id="ARBA00005476"/>
    </source>
</evidence>
<dbReference type="GO" id="GO:0046982">
    <property type="term" value="F:protein heterodimerization activity"/>
    <property type="evidence" value="ECO:0007669"/>
    <property type="project" value="InterPro"/>
</dbReference>
<proteinExistence type="inferred from homology"/>
<dbReference type="Proteomes" id="UP000243515">
    <property type="component" value="Unassembled WGS sequence"/>
</dbReference>
<dbReference type="FunFam" id="3.40.50.1000:FF:000063">
    <property type="entry name" value="Nuclear elongation and deformation protein"/>
    <property type="match status" value="1"/>
</dbReference>